<dbReference type="RefSeq" id="WP_196817829.1">
    <property type="nucleotide sequence ID" value="NZ_CP012850.1"/>
</dbReference>
<feature type="domain" description="C2H2-type" evidence="1">
    <location>
        <begin position="42"/>
        <end position="68"/>
    </location>
</feature>
<evidence type="ECO:0000313" key="3">
    <source>
        <dbReference type="Proteomes" id="UP000058925"/>
    </source>
</evidence>
<sequence>MSIEITNLNAHMIHNLLAIVDKYELENMNNSEVQSTDGDSSFICDKCDQKFNTQQELKEHGRNAHQLL</sequence>
<dbReference type="Gene3D" id="3.30.160.60">
    <property type="entry name" value="Classic Zinc Finger"/>
    <property type="match status" value="1"/>
</dbReference>
<protein>
    <recommendedName>
        <fullName evidence="1">C2H2-type domain-containing protein</fullName>
    </recommendedName>
</protein>
<evidence type="ECO:0000259" key="1">
    <source>
        <dbReference type="PROSITE" id="PS50157"/>
    </source>
</evidence>
<accession>A0A654LYM6</accession>
<dbReference type="Proteomes" id="UP000058925">
    <property type="component" value="Chromosome"/>
</dbReference>
<organism evidence="2 3">
    <name type="scientific">Candidatus Nitrosocosmicus oleophilus</name>
    <dbReference type="NCBI Taxonomy" id="1353260"/>
    <lineage>
        <taxon>Archaea</taxon>
        <taxon>Nitrososphaerota</taxon>
        <taxon>Nitrososphaeria</taxon>
        <taxon>Nitrososphaerales</taxon>
        <taxon>Nitrososphaeraceae</taxon>
        <taxon>Candidatus Nitrosocosmicus</taxon>
    </lineage>
</organism>
<proteinExistence type="predicted"/>
<dbReference type="InterPro" id="IPR013087">
    <property type="entry name" value="Znf_C2H2_type"/>
</dbReference>
<reference evidence="3" key="1">
    <citation type="submission" date="2015-10" db="EMBL/GenBank/DDBJ databases">
        <title>Niche specialization of a soil ammonia-oxidizing archaeon, Candidatus Nitrosocosmicus oleophilus.</title>
        <authorList>
            <person name="Jung M.-Y."/>
            <person name="Rhee S.-K."/>
        </authorList>
    </citation>
    <scope>NUCLEOTIDE SEQUENCE [LARGE SCALE GENOMIC DNA]</scope>
    <source>
        <strain evidence="3">MY3</strain>
    </source>
</reference>
<dbReference type="EMBL" id="CP012850">
    <property type="protein sequence ID" value="ALI35339.1"/>
    <property type="molecule type" value="Genomic_DNA"/>
</dbReference>
<dbReference type="PROSITE" id="PS00028">
    <property type="entry name" value="ZINC_FINGER_C2H2_1"/>
    <property type="match status" value="1"/>
</dbReference>
<keyword evidence="3" id="KW-1185">Reference proteome</keyword>
<dbReference type="GeneID" id="60421232"/>
<name>A0A654LYM6_9ARCH</name>
<dbReference type="AlphaFoldDB" id="A0A654LYM6"/>
<dbReference type="PROSITE" id="PS50157">
    <property type="entry name" value="ZINC_FINGER_C2H2_2"/>
    <property type="match status" value="1"/>
</dbReference>
<gene>
    <name evidence="2" type="ORF">NMY3_01134</name>
</gene>
<evidence type="ECO:0000313" key="2">
    <source>
        <dbReference type="EMBL" id="ALI35339.1"/>
    </source>
</evidence>
<dbReference type="KEGG" id="taa:NMY3_01134"/>